<dbReference type="AlphaFoldDB" id="A0A6L4WX13"/>
<name>A0A6L4WX13_9BACT</name>
<comment type="caution">
    <text evidence="2">The sequence shown here is derived from an EMBL/GenBank/DDBJ whole genome shotgun (WGS) entry which is preliminary data.</text>
</comment>
<dbReference type="Proteomes" id="UP000461010">
    <property type="component" value="Unassembled WGS sequence"/>
</dbReference>
<protein>
    <submittedName>
        <fullName evidence="2">Uncharacterized protein</fullName>
    </submittedName>
</protein>
<gene>
    <name evidence="1" type="ORF">GBG18_10500</name>
    <name evidence="2" type="ORF">GBG19_02855</name>
</gene>
<sequence>MIFIKFFILFILSISLYSQEMYFDTISLSKIKKLIKKEEQIAKVYKEYIVANGSKPTSILGNESTSLKTYLPDGFTLNNLFNSSMSLDSTSTYIVSEIPSNVKSALYDKYYSNENRVYSKAPLSKVNHNVRIALSEKEEYIISQSSSITTDTTSPKNEYLLDSKGVLHWYDNNGDLLYSYDKKLIVYPSASMLDTDGNISSSFETILDQKKVSSPGQQILNIENGIAQEYLNIGGDVGIVKVGDSTRDIGKTIIQFSRRAGGMIVNGDIYTWGNNANEIVGLGDNTYSGATSSNRYPVITGLVRAKVKTYNSNIDDRDYFSSPLRPKFVDFFSTVYHSTCGVTVEGAIYCGGATGLTSSFGSNFTHVVDSNGNQVDSNDPEMLYRSRYFDGITNKASKMFANNQIWLILSQGGDIYRWGYDFSGFSGNGSTQFNYNYTNENLDPQKLTVSNNGTSVKFSDITYLLTIGYRKMGALSQDGDIYIWGIESEIASGNCSVNWESTYMNLCKPLKVDTDLSFKSISGGLEAFVAQSTDNKYYKIYQPKNKKPIVLSIEEEIKSYSDYVAEDDSEILSVDFSTKLGEGVNTGIVWVNGNNELKGDYFTSDNQNDEFFKESISKIKWKKIKVIQDDNGMCGIDIYNQMYCWGKMSFYRSGSSYNDYMGNTFMLPVFNTNLYDLDKDFLLAEGGSGAYLTNMTSGNWTTGNYTGSEEYKNDFFIRYPTYIGGFNYEFTFK</sequence>
<organism evidence="2 4">
    <name type="scientific">Poseidonibacter ostreae</name>
    <dbReference type="NCBI Taxonomy" id="2654171"/>
    <lineage>
        <taxon>Bacteria</taxon>
        <taxon>Pseudomonadati</taxon>
        <taxon>Campylobacterota</taxon>
        <taxon>Epsilonproteobacteria</taxon>
        <taxon>Campylobacterales</taxon>
        <taxon>Arcobacteraceae</taxon>
        <taxon>Poseidonibacter</taxon>
    </lineage>
</organism>
<dbReference type="Gene3D" id="2.130.10.30">
    <property type="entry name" value="Regulator of chromosome condensation 1/beta-lactamase-inhibitor protein II"/>
    <property type="match status" value="1"/>
</dbReference>
<proteinExistence type="predicted"/>
<accession>A0A6L4WX13</accession>
<reference evidence="3 4" key="1">
    <citation type="submission" date="2019-10" db="EMBL/GenBank/DDBJ databases">
        <title>Poseidonibacter ostreae sp. nov., isolated from the gut of the Ostrea denselamellosa.</title>
        <authorList>
            <person name="Choi A."/>
        </authorList>
    </citation>
    <scope>NUCLEOTIDE SEQUENCE [LARGE SCALE GENOMIC DNA]</scope>
    <source>
        <strain evidence="2 4">SJOD-M-33</strain>
        <strain evidence="1 3">SJOD-M-5</strain>
    </source>
</reference>
<dbReference type="SUPFAM" id="SSF50985">
    <property type="entry name" value="RCC1/BLIP-II"/>
    <property type="match status" value="1"/>
</dbReference>
<dbReference type="InterPro" id="IPR009091">
    <property type="entry name" value="RCC1/BLIP-II"/>
</dbReference>
<dbReference type="EMBL" id="WFKJ01000032">
    <property type="protein sequence ID" value="KAB7889723.1"/>
    <property type="molecule type" value="Genomic_DNA"/>
</dbReference>
<evidence type="ECO:0000313" key="3">
    <source>
        <dbReference type="Proteomes" id="UP000461010"/>
    </source>
</evidence>
<dbReference type="RefSeq" id="WP_152190900.1">
    <property type="nucleotide sequence ID" value="NZ_WFKI01000003.1"/>
</dbReference>
<dbReference type="Proteomes" id="UP000472839">
    <property type="component" value="Unassembled WGS sequence"/>
</dbReference>
<evidence type="ECO:0000313" key="4">
    <source>
        <dbReference type="Proteomes" id="UP000472839"/>
    </source>
</evidence>
<dbReference type="EMBL" id="WFKK01000004">
    <property type="protein sequence ID" value="KAB7890696.1"/>
    <property type="molecule type" value="Genomic_DNA"/>
</dbReference>
<evidence type="ECO:0000313" key="2">
    <source>
        <dbReference type="EMBL" id="KAB7890696.1"/>
    </source>
</evidence>
<evidence type="ECO:0000313" key="1">
    <source>
        <dbReference type="EMBL" id="KAB7889723.1"/>
    </source>
</evidence>
<keyword evidence="3" id="KW-1185">Reference proteome</keyword>